<proteinExistence type="predicted"/>
<sequence>MLRGFTTISYWADDVPAARAWYTELLGVEPYFERSGADGRLAYVEFRVGARQDELGLIDRGYAPRGAANGPGGVVMYWHVDDVRAALERVVSLGATPYQELVEREAGFVTASVVDPFGNVLGLMYSPHHLALAAGAA</sequence>
<keyword evidence="3" id="KW-1185">Reference proteome</keyword>
<dbReference type="Proteomes" id="UP001183410">
    <property type="component" value="Unassembled WGS sequence"/>
</dbReference>
<evidence type="ECO:0000313" key="3">
    <source>
        <dbReference type="Proteomes" id="UP001183410"/>
    </source>
</evidence>
<name>A0ABU2JPC8_9ACTN</name>
<organism evidence="2 3">
    <name type="scientific">Streptomyces chisholmiae</name>
    <dbReference type="NCBI Taxonomy" id="3075540"/>
    <lineage>
        <taxon>Bacteria</taxon>
        <taxon>Bacillati</taxon>
        <taxon>Actinomycetota</taxon>
        <taxon>Actinomycetes</taxon>
        <taxon>Kitasatosporales</taxon>
        <taxon>Streptomycetaceae</taxon>
        <taxon>Streptomyces</taxon>
    </lineage>
</organism>
<gene>
    <name evidence="2" type="ORF">RM844_07115</name>
</gene>
<protein>
    <submittedName>
        <fullName evidence="2">VOC family protein</fullName>
    </submittedName>
</protein>
<dbReference type="EMBL" id="JAVREO010000003">
    <property type="protein sequence ID" value="MDT0266063.1"/>
    <property type="molecule type" value="Genomic_DNA"/>
</dbReference>
<reference evidence="3" key="1">
    <citation type="submission" date="2023-07" db="EMBL/GenBank/DDBJ databases">
        <title>30 novel species of actinomycetes from the DSMZ collection.</title>
        <authorList>
            <person name="Nouioui I."/>
        </authorList>
    </citation>
    <scope>NUCLEOTIDE SEQUENCE [LARGE SCALE GENOMIC DNA]</scope>
    <source>
        <strain evidence="3">DSM 44915</strain>
    </source>
</reference>
<dbReference type="InterPro" id="IPR037523">
    <property type="entry name" value="VOC_core"/>
</dbReference>
<accession>A0ABU2JPC8</accession>
<dbReference type="InterPro" id="IPR004360">
    <property type="entry name" value="Glyas_Fos-R_dOase_dom"/>
</dbReference>
<evidence type="ECO:0000259" key="1">
    <source>
        <dbReference type="PROSITE" id="PS51819"/>
    </source>
</evidence>
<feature type="domain" description="VOC" evidence="1">
    <location>
        <begin position="4"/>
        <end position="126"/>
    </location>
</feature>
<dbReference type="InterPro" id="IPR029068">
    <property type="entry name" value="Glyas_Bleomycin-R_OHBP_Dase"/>
</dbReference>
<evidence type="ECO:0000313" key="2">
    <source>
        <dbReference type="EMBL" id="MDT0266063.1"/>
    </source>
</evidence>
<dbReference type="Pfam" id="PF00903">
    <property type="entry name" value="Glyoxalase"/>
    <property type="match status" value="1"/>
</dbReference>
<dbReference type="PROSITE" id="PS51819">
    <property type="entry name" value="VOC"/>
    <property type="match status" value="1"/>
</dbReference>
<dbReference type="RefSeq" id="WP_311666028.1">
    <property type="nucleotide sequence ID" value="NZ_JAVREO010000003.1"/>
</dbReference>
<dbReference type="Gene3D" id="3.10.180.10">
    <property type="entry name" value="2,3-Dihydroxybiphenyl 1,2-Dioxygenase, domain 1"/>
    <property type="match status" value="1"/>
</dbReference>
<dbReference type="SUPFAM" id="SSF54593">
    <property type="entry name" value="Glyoxalase/Bleomycin resistance protein/Dihydroxybiphenyl dioxygenase"/>
    <property type="match status" value="1"/>
</dbReference>
<comment type="caution">
    <text evidence="2">The sequence shown here is derived from an EMBL/GenBank/DDBJ whole genome shotgun (WGS) entry which is preliminary data.</text>
</comment>